<feature type="compositionally biased region" description="Pro residues" evidence="1">
    <location>
        <begin position="176"/>
        <end position="185"/>
    </location>
</feature>
<feature type="region of interest" description="Disordered" evidence="1">
    <location>
        <begin position="291"/>
        <end position="348"/>
    </location>
</feature>
<sequence>MPAFALAPRNSNSNPSSSPSVDIGLVVGLSIGAVVLLVVLAALLLPSWKARRGRASKRPMPTTLQEFMSKAGPYAGYQQQHRREDSFVENMPLVAPQPFRPPPAPQPEPYNPPRQPPGLGLHVVIPEAHAPTAPLRYARRPPSPELESPDSSASSESEYSQRSASTRRAKTLDFVSPPPPVPPLPANLQQPEHMQKRRKSSRRDKAKATQAKPEPEPLPQVNEDEAIALTADTPMLNSSLHLGLQSELSPEASPLSRGDTVVVAGLLKSRARRLENSHIERSMTRTSVIERAGSIREGQSPEDVPEHRASAYWRPRLPPTKVLSVESEDSLDFYETTPVEERDGRRMD</sequence>
<dbReference type="OrthoDB" id="3070236at2759"/>
<evidence type="ECO:0000256" key="1">
    <source>
        <dbReference type="SAM" id="MobiDB-lite"/>
    </source>
</evidence>
<keyword evidence="4" id="KW-1185">Reference proteome</keyword>
<feature type="compositionally biased region" description="Pro residues" evidence="1">
    <location>
        <begin position="98"/>
        <end position="116"/>
    </location>
</feature>
<evidence type="ECO:0000256" key="2">
    <source>
        <dbReference type="SAM" id="Phobius"/>
    </source>
</evidence>
<accession>A0A8H6SDI1</accession>
<feature type="region of interest" description="Disordered" evidence="1">
    <location>
        <begin position="135"/>
        <end position="232"/>
    </location>
</feature>
<feature type="compositionally biased region" description="Basic residues" evidence="1">
    <location>
        <begin position="195"/>
        <end position="205"/>
    </location>
</feature>
<comment type="caution">
    <text evidence="3">The sequence shown here is derived from an EMBL/GenBank/DDBJ whole genome shotgun (WGS) entry which is preliminary data.</text>
</comment>
<feature type="compositionally biased region" description="Basic and acidic residues" evidence="1">
    <location>
        <begin position="339"/>
        <end position="348"/>
    </location>
</feature>
<feature type="compositionally biased region" description="Low complexity" evidence="1">
    <location>
        <begin position="145"/>
        <end position="164"/>
    </location>
</feature>
<proteinExistence type="predicted"/>
<keyword evidence="2" id="KW-1133">Transmembrane helix</keyword>
<reference evidence="3" key="1">
    <citation type="submission" date="2020-05" db="EMBL/GenBank/DDBJ databases">
        <title>Mycena genomes resolve the evolution of fungal bioluminescence.</title>
        <authorList>
            <person name="Tsai I.J."/>
        </authorList>
    </citation>
    <scope>NUCLEOTIDE SEQUENCE</scope>
    <source>
        <strain evidence="3">110903Hualien_Pintung</strain>
    </source>
</reference>
<organism evidence="3 4">
    <name type="scientific">Mycena chlorophos</name>
    <name type="common">Agaric fungus</name>
    <name type="synonym">Agaricus chlorophos</name>
    <dbReference type="NCBI Taxonomy" id="658473"/>
    <lineage>
        <taxon>Eukaryota</taxon>
        <taxon>Fungi</taxon>
        <taxon>Dikarya</taxon>
        <taxon>Basidiomycota</taxon>
        <taxon>Agaricomycotina</taxon>
        <taxon>Agaricomycetes</taxon>
        <taxon>Agaricomycetidae</taxon>
        <taxon>Agaricales</taxon>
        <taxon>Marasmiineae</taxon>
        <taxon>Mycenaceae</taxon>
        <taxon>Mycena</taxon>
    </lineage>
</organism>
<evidence type="ECO:0000313" key="3">
    <source>
        <dbReference type="EMBL" id="KAF7295870.1"/>
    </source>
</evidence>
<name>A0A8H6SDI1_MYCCL</name>
<dbReference type="Proteomes" id="UP000613580">
    <property type="component" value="Unassembled WGS sequence"/>
</dbReference>
<dbReference type="EMBL" id="JACAZE010000018">
    <property type="protein sequence ID" value="KAF7295870.1"/>
    <property type="molecule type" value="Genomic_DNA"/>
</dbReference>
<evidence type="ECO:0000313" key="4">
    <source>
        <dbReference type="Proteomes" id="UP000613580"/>
    </source>
</evidence>
<keyword evidence="2" id="KW-0472">Membrane</keyword>
<feature type="region of interest" description="Disordered" evidence="1">
    <location>
        <begin position="93"/>
        <end position="121"/>
    </location>
</feature>
<gene>
    <name evidence="3" type="ORF">HMN09_01130500</name>
</gene>
<protein>
    <submittedName>
        <fullName evidence="3">MFS general substrate transporter</fullName>
    </submittedName>
</protein>
<feature type="transmembrane region" description="Helical" evidence="2">
    <location>
        <begin position="23"/>
        <end position="48"/>
    </location>
</feature>
<dbReference type="AlphaFoldDB" id="A0A8H6SDI1"/>
<keyword evidence="2" id="KW-0812">Transmembrane</keyword>